<name>A0A0E9W1B2_ANGAN</name>
<reference evidence="1" key="1">
    <citation type="submission" date="2014-11" db="EMBL/GenBank/DDBJ databases">
        <authorList>
            <person name="Amaro Gonzalez C."/>
        </authorList>
    </citation>
    <scope>NUCLEOTIDE SEQUENCE</scope>
</reference>
<accession>A0A0E9W1B2</accession>
<evidence type="ECO:0000313" key="1">
    <source>
        <dbReference type="EMBL" id="JAH84162.1"/>
    </source>
</evidence>
<organism evidence="1">
    <name type="scientific">Anguilla anguilla</name>
    <name type="common">European freshwater eel</name>
    <name type="synonym">Muraena anguilla</name>
    <dbReference type="NCBI Taxonomy" id="7936"/>
    <lineage>
        <taxon>Eukaryota</taxon>
        <taxon>Metazoa</taxon>
        <taxon>Chordata</taxon>
        <taxon>Craniata</taxon>
        <taxon>Vertebrata</taxon>
        <taxon>Euteleostomi</taxon>
        <taxon>Actinopterygii</taxon>
        <taxon>Neopterygii</taxon>
        <taxon>Teleostei</taxon>
        <taxon>Anguilliformes</taxon>
        <taxon>Anguillidae</taxon>
        <taxon>Anguilla</taxon>
    </lineage>
</organism>
<sequence>MILLFSANFKLRSSLLRQTLL</sequence>
<dbReference type="EMBL" id="GBXM01024415">
    <property type="protein sequence ID" value="JAH84162.1"/>
    <property type="molecule type" value="Transcribed_RNA"/>
</dbReference>
<reference evidence="1" key="2">
    <citation type="journal article" date="2015" name="Fish Shellfish Immunol.">
        <title>Early steps in the European eel (Anguilla anguilla)-Vibrio vulnificus interaction in the gills: Role of the RtxA13 toxin.</title>
        <authorList>
            <person name="Callol A."/>
            <person name="Pajuelo D."/>
            <person name="Ebbesson L."/>
            <person name="Teles M."/>
            <person name="MacKenzie S."/>
            <person name="Amaro C."/>
        </authorList>
    </citation>
    <scope>NUCLEOTIDE SEQUENCE</scope>
</reference>
<protein>
    <submittedName>
        <fullName evidence="1">Uncharacterized protein</fullName>
    </submittedName>
</protein>
<dbReference type="AlphaFoldDB" id="A0A0E9W1B2"/>
<proteinExistence type="predicted"/>